<keyword evidence="4 12" id="KW-0479">Metal-binding</keyword>
<dbReference type="GO" id="GO:0022900">
    <property type="term" value="P:electron transport chain"/>
    <property type="evidence" value="ECO:0007669"/>
    <property type="project" value="InterPro"/>
</dbReference>
<dbReference type="InterPro" id="IPR009014">
    <property type="entry name" value="Transketo_C/PFOR_II"/>
</dbReference>
<dbReference type="FunFam" id="3.40.50.970:FF:000012">
    <property type="entry name" value="Pyruvate:ferredoxin (Flavodoxin) oxidoreductase"/>
    <property type="match status" value="1"/>
</dbReference>
<dbReference type="InterPro" id="IPR037112">
    <property type="entry name" value="Pyrv-flavodox_OxR_EKR_sf"/>
</dbReference>
<dbReference type="FunFam" id="3.40.50.970:FF:000041">
    <property type="entry name" value="Pyruvate:ferredoxin (Flavodoxin) oxidoreductase"/>
    <property type="match status" value="1"/>
</dbReference>
<dbReference type="NCBIfam" id="TIGR02176">
    <property type="entry name" value="pyruv_ox_red"/>
    <property type="match status" value="1"/>
</dbReference>
<feature type="binding site" evidence="10">
    <location>
        <position position="817"/>
    </location>
    <ligand>
        <name>thiamine diphosphate</name>
        <dbReference type="ChEBI" id="CHEBI:58937"/>
    </ligand>
</feature>
<feature type="binding site" evidence="10">
    <location>
        <position position="64"/>
    </location>
    <ligand>
        <name>thiamine diphosphate</name>
        <dbReference type="ChEBI" id="CHEBI:58937"/>
    </ligand>
</feature>
<evidence type="ECO:0000256" key="10">
    <source>
        <dbReference type="PIRSR" id="PIRSR000159-1"/>
    </source>
</evidence>
<dbReference type="SMART" id="SM00890">
    <property type="entry name" value="EKR"/>
    <property type="match status" value="1"/>
</dbReference>
<feature type="binding site" evidence="12">
    <location>
        <position position="815"/>
    </location>
    <ligand>
        <name>[4Fe-4S] cluster</name>
        <dbReference type="ChEBI" id="CHEBI:49883"/>
        <label>3</label>
    </ligand>
</feature>
<dbReference type="InterPro" id="IPR017900">
    <property type="entry name" value="4Fe4S_Fe_S_CS"/>
</dbReference>
<name>A0A9D2L953_9FIRM</name>
<dbReference type="Pfam" id="PF17147">
    <property type="entry name" value="PFOR_II"/>
    <property type="match status" value="1"/>
</dbReference>
<dbReference type="InterPro" id="IPR029061">
    <property type="entry name" value="THDP-binding"/>
</dbReference>
<keyword evidence="6 9" id="KW-0560">Oxidoreductase</keyword>
<dbReference type="InterPro" id="IPR002869">
    <property type="entry name" value="Pyrv_flavodox_OxRed_cen"/>
</dbReference>
<keyword evidence="5 9" id="KW-0249">Electron transport</keyword>
<organism evidence="14 15">
    <name type="scientific">Candidatus Enterocloster faecavium</name>
    <dbReference type="NCBI Taxonomy" id="2838560"/>
    <lineage>
        <taxon>Bacteria</taxon>
        <taxon>Bacillati</taxon>
        <taxon>Bacillota</taxon>
        <taxon>Clostridia</taxon>
        <taxon>Lachnospirales</taxon>
        <taxon>Lachnospiraceae</taxon>
        <taxon>Enterocloster</taxon>
    </lineage>
</organism>
<accession>A0A9D2L953</accession>
<dbReference type="CDD" id="cd03377">
    <property type="entry name" value="TPP_PFOR_PNO"/>
    <property type="match status" value="1"/>
</dbReference>
<comment type="cofactor">
    <cofactor evidence="12">
        <name>[4Fe-4S] cluster</name>
        <dbReference type="ChEBI" id="CHEBI:49883"/>
    </cofactor>
    <text evidence="12">Binds 3 [4Fe-4S] clusters per subunit.</text>
</comment>
<feature type="domain" description="4Fe-4S ferredoxin-type" evidence="13">
    <location>
        <begin position="681"/>
        <end position="710"/>
    </location>
</feature>
<feature type="binding site" evidence="12">
    <location>
        <position position="696"/>
    </location>
    <ligand>
        <name>[4Fe-4S] cluster</name>
        <dbReference type="ChEBI" id="CHEBI:49883"/>
        <label>1</label>
    </ligand>
</feature>
<dbReference type="EC" id="1.2.7.1" evidence="9"/>
<feature type="binding site" evidence="10">
    <location>
        <begin position="996"/>
        <end position="1001"/>
    </location>
    <ligand>
        <name>thiamine diphosphate</name>
        <dbReference type="ChEBI" id="CHEBI:58937"/>
    </ligand>
</feature>
<dbReference type="CDD" id="cd07034">
    <property type="entry name" value="TPP_PYR_PFOR_IOR-alpha_like"/>
    <property type="match status" value="1"/>
</dbReference>
<dbReference type="EMBL" id="DWYS01000116">
    <property type="protein sequence ID" value="HJB08125.1"/>
    <property type="molecule type" value="Genomic_DNA"/>
</dbReference>
<dbReference type="SUPFAM" id="SSF52922">
    <property type="entry name" value="TK C-terminal domain-like"/>
    <property type="match status" value="1"/>
</dbReference>
<dbReference type="PANTHER" id="PTHR32154">
    <property type="entry name" value="PYRUVATE-FLAVODOXIN OXIDOREDUCTASE-RELATED"/>
    <property type="match status" value="1"/>
</dbReference>
<dbReference type="InterPro" id="IPR017896">
    <property type="entry name" value="4Fe4S_Fe-S-bd"/>
</dbReference>
<dbReference type="FunFam" id="3.30.70.20:FF:000022">
    <property type="entry name" value="Pyruvate:ferredoxin (Flavodoxin) oxidoreductase"/>
    <property type="match status" value="1"/>
</dbReference>
<evidence type="ECO:0000313" key="15">
    <source>
        <dbReference type="Proteomes" id="UP000886804"/>
    </source>
</evidence>
<evidence type="ECO:0000256" key="12">
    <source>
        <dbReference type="PIRSR" id="PIRSR000159-50"/>
    </source>
</evidence>
<evidence type="ECO:0000256" key="7">
    <source>
        <dbReference type="ARBA" id="ARBA00023004"/>
    </source>
</evidence>
<feature type="domain" description="4Fe-4S ferredoxin-type" evidence="13">
    <location>
        <begin position="737"/>
        <end position="768"/>
    </location>
</feature>
<gene>
    <name evidence="14" type="primary">nifJ</name>
    <name evidence="14" type="ORF">H9716_09750</name>
</gene>
<dbReference type="InterPro" id="IPR002880">
    <property type="entry name" value="Pyrv_Fd/Flavodoxin_OxRdtase_N"/>
</dbReference>
<dbReference type="GO" id="GO:0019164">
    <property type="term" value="F:pyruvate synthase activity"/>
    <property type="evidence" value="ECO:0007669"/>
    <property type="project" value="UniProtKB-EC"/>
</dbReference>
<feature type="binding site" evidence="10">
    <location>
        <position position="114"/>
    </location>
    <ligand>
        <name>pyruvate</name>
        <dbReference type="ChEBI" id="CHEBI:15361"/>
    </ligand>
</feature>
<dbReference type="Gene3D" id="4.10.780.10">
    <property type="entry name" value="Pyruvate-flavodoxin oxidoreductase, EKR domain"/>
    <property type="match status" value="1"/>
</dbReference>
<evidence type="ECO:0000313" key="14">
    <source>
        <dbReference type="EMBL" id="HJB08125.1"/>
    </source>
</evidence>
<dbReference type="AlphaFoldDB" id="A0A9D2L953"/>
<evidence type="ECO:0000256" key="3">
    <source>
        <dbReference type="ARBA" id="ARBA00022485"/>
    </source>
</evidence>
<feature type="binding site" evidence="12">
    <location>
        <position position="752"/>
    </location>
    <ligand>
        <name>[4Fe-4S] cluster</name>
        <dbReference type="ChEBI" id="CHEBI:49883"/>
        <label>2</label>
    </ligand>
</feature>
<dbReference type="InterPro" id="IPR050722">
    <property type="entry name" value="Pyruvate:ferred/Flavod_OxRd"/>
</dbReference>
<feature type="binding site" evidence="10">
    <location>
        <position position="31"/>
    </location>
    <ligand>
        <name>pyruvate</name>
        <dbReference type="ChEBI" id="CHEBI:15361"/>
    </ligand>
</feature>
<evidence type="ECO:0000259" key="13">
    <source>
        <dbReference type="PROSITE" id="PS51379"/>
    </source>
</evidence>
<dbReference type="FunFam" id="3.40.920.10:FF:000001">
    <property type="entry name" value="Pyruvate:ferredoxin (Flavodoxin) oxidoreductase"/>
    <property type="match status" value="1"/>
</dbReference>
<keyword evidence="2 9" id="KW-0813">Transport</keyword>
<dbReference type="InterPro" id="IPR019456">
    <property type="entry name" value="Pyrv-flavodox_OxRtase_EKR"/>
</dbReference>
<feature type="binding site" evidence="12">
    <location>
        <position position="840"/>
    </location>
    <ligand>
        <name>[4Fe-4S] cluster</name>
        <dbReference type="ChEBI" id="CHEBI:49883"/>
        <label>3</label>
    </ligand>
</feature>
<comment type="similarity">
    <text evidence="1 9">Belongs to the pyruvate:ferredoxin/flavodoxin oxidoreductase family.</text>
</comment>
<feature type="site" description="Important for catalytic activity" evidence="11">
    <location>
        <position position="64"/>
    </location>
</feature>
<dbReference type="Pfam" id="PF01855">
    <property type="entry name" value="POR_N"/>
    <property type="match status" value="1"/>
</dbReference>
<feature type="site" description="Important for catalytic activity" evidence="11">
    <location>
        <position position="31"/>
    </location>
</feature>
<evidence type="ECO:0000256" key="11">
    <source>
        <dbReference type="PIRSR" id="PIRSR000159-2"/>
    </source>
</evidence>
<reference evidence="14" key="2">
    <citation type="submission" date="2021-04" db="EMBL/GenBank/DDBJ databases">
        <authorList>
            <person name="Gilroy R."/>
        </authorList>
    </citation>
    <scope>NUCLEOTIDE SEQUENCE</scope>
    <source>
        <strain evidence="14">CHK188-4685</strain>
    </source>
</reference>
<sequence>MSKVMKTMDGNEAAAYVSYAFTEVATIYPITPSSPMAEHVDAWSAAGKKNLFGQPVKLVEMQSEAGACGAMHGALETGALATSYTASQGLLLMIPPMYRIAGQLHPGVLHVSARSVGTHAFSIFGEHSDVMATRQTGFALLCSSSVQEIMDLAGVAHLAAIKGRVPFLHFFDGFRTSHEIQKVEVMDYEDLNRLLDYKALEEFRKRSLNPERPVQRSTVQNPDVYFQYREAANPFYLALPDIVEDYMNRINELTGRDYRLFNYYGAPDAEDVIIAMGSVDGVIRETVDYLNAAGRKVGYLQVHLYRPFSIRHFLKELPETVKRIAVLDRTKEPGSLGEPLYLDVCSAIAEAGRAARVYGGRYGLSIKDVTANQIAAVFENLREECPKNHFTVGIDDDVSHTSLALGEPINVVPEGTISCKFWGLGSDGTVGANKNSIKIIGDHTDQYVQAYFEYDSKKSGGVTRSHLRFGHQPIRGSYLVSHADFVACHNQSYIQKYDIVQECKPGGTFLLNCIWNEEELERHLPNRVKRYMACNHIHFYTINAVKIGKEIGLGNRTNAVLQSAFFKLANVIPFEDAVVYMKEAILKSYGKKGEKVVNMNYEAVDRGAEELTLVQVPQEWADLPDEEKKEDASLPEFVRKLMNPVNDLKGDLLPVSAFAGREDGTVPLGTSQYEKRGTAVDVPEWNKDKCLQCNQCSYVCPHGAIRPFLLDQKEMEQAPEGYGYEKAKGRGMEEYGYRMQVSPLDCLGCGACVQVCPAKEKALVMKPLESQEKENANWNYSMSLSKKKNPLGKYSVKGSQFETPLLEFSGACAGCGETPYAKLMTQMFGDRMIIANATGCTQAWGAAFPCVPYTVNEKGYGPAFSNSLFENNAEFCLGMSLSITQQRERLAAGLKKLQELGVSQKLETAVNAWFEAYDDGDRTMEVTQQLVEALSEEALEGQKAQLKEEILPHKEHLSKKSLWMYGGDGWAYDIGFGGLDHVLASGQDVNILVVDTEVYSNTGGQASKATQIGAVAQFAASGKKTKKKDLGLMAMQYGYCYVAQVAMGANPNQLVKVMEEAERFKGPSLIIAYAPCINHGLVKGMGCAQQEAKEAVASGYWNLYHYNPDLKKEGKNPFVLDSKEPTMNLRDFLMGEVRFSSLTRTFPEEAEKLLKEAETDAREKYEEYKKLAESR</sequence>
<keyword evidence="7 12" id="KW-0408">Iron</keyword>
<feature type="binding site" evidence="12">
    <location>
        <position position="693"/>
    </location>
    <ligand>
        <name>[4Fe-4S] cluster</name>
        <dbReference type="ChEBI" id="CHEBI:49883"/>
        <label>1</label>
    </ligand>
</feature>
<evidence type="ECO:0000256" key="2">
    <source>
        <dbReference type="ARBA" id="ARBA00022448"/>
    </source>
</evidence>
<dbReference type="GO" id="GO:0005506">
    <property type="term" value="F:iron ion binding"/>
    <property type="evidence" value="ECO:0007669"/>
    <property type="project" value="InterPro"/>
</dbReference>
<feature type="site" description="Important for catalytic activity" evidence="11">
    <location>
        <position position="1001"/>
    </location>
</feature>
<feature type="binding site" evidence="12">
    <location>
        <position position="700"/>
    </location>
    <ligand>
        <name>[4Fe-4S] cluster</name>
        <dbReference type="ChEBI" id="CHEBI:49883"/>
        <label>2</label>
    </ligand>
</feature>
<dbReference type="InterPro" id="IPR011766">
    <property type="entry name" value="TPP_enzyme_TPP-bd"/>
</dbReference>
<dbReference type="Pfam" id="PF01558">
    <property type="entry name" value="POR"/>
    <property type="match status" value="1"/>
</dbReference>
<dbReference type="Pfam" id="PF10371">
    <property type="entry name" value="EKR"/>
    <property type="match status" value="1"/>
</dbReference>
<feature type="site" description="Important for catalytic activity" evidence="11">
    <location>
        <position position="114"/>
    </location>
</feature>
<protein>
    <recommendedName>
        <fullName evidence="9">Pyruvate:ferredoxin oxidoreductase</fullName>
        <ecNumber evidence="9">1.2.7.1</ecNumber>
    </recommendedName>
    <alternativeName>
        <fullName evidence="9">Pyruvate synthase</fullName>
    </alternativeName>
</protein>
<dbReference type="Pfam" id="PF12838">
    <property type="entry name" value="Fer4_7"/>
    <property type="match status" value="1"/>
</dbReference>
<dbReference type="SUPFAM" id="SSF53323">
    <property type="entry name" value="Pyruvate-ferredoxin oxidoreductase, PFOR, domain III"/>
    <property type="match status" value="1"/>
</dbReference>
<evidence type="ECO:0000256" key="1">
    <source>
        <dbReference type="ARBA" id="ARBA00009032"/>
    </source>
</evidence>
<dbReference type="PANTHER" id="PTHR32154:SF0">
    <property type="entry name" value="PYRUVATE-FLAVODOXIN OXIDOREDUCTASE-RELATED"/>
    <property type="match status" value="1"/>
</dbReference>
<feature type="binding site" evidence="10">
    <location>
        <position position="840"/>
    </location>
    <ligand>
        <name>thiamine diphosphate</name>
        <dbReference type="ChEBI" id="CHEBI:58937"/>
    </ligand>
</feature>
<dbReference type="Proteomes" id="UP000886804">
    <property type="component" value="Unassembled WGS sequence"/>
</dbReference>
<dbReference type="InterPro" id="IPR011895">
    <property type="entry name" value="Pyrv_flavodox_OxRed"/>
</dbReference>
<dbReference type="PROSITE" id="PS51379">
    <property type="entry name" value="4FE4S_FER_2"/>
    <property type="match status" value="2"/>
</dbReference>
<keyword evidence="3 12" id="KW-0004">4Fe-4S</keyword>
<feature type="binding site" evidence="12">
    <location>
        <position position="746"/>
    </location>
    <ligand>
        <name>[4Fe-4S] cluster</name>
        <dbReference type="ChEBI" id="CHEBI:49883"/>
        <label>2</label>
    </ligand>
</feature>
<feature type="binding site" evidence="12">
    <location>
        <position position="749"/>
    </location>
    <ligand>
        <name>[4Fe-4S] cluster</name>
        <dbReference type="ChEBI" id="CHEBI:49883"/>
        <label>2</label>
    </ligand>
</feature>
<dbReference type="PROSITE" id="PS00198">
    <property type="entry name" value="4FE4S_FER_1"/>
    <property type="match status" value="2"/>
</dbReference>
<keyword evidence="14" id="KW-0670">Pyruvate</keyword>
<dbReference type="GO" id="GO:0030976">
    <property type="term" value="F:thiamine pyrophosphate binding"/>
    <property type="evidence" value="ECO:0007669"/>
    <property type="project" value="InterPro"/>
</dbReference>
<dbReference type="Pfam" id="PF02775">
    <property type="entry name" value="TPP_enzyme_C"/>
    <property type="match status" value="1"/>
</dbReference>
<evidence type="ECO:0000256" key="9">
    <source>
        <dbReference type="PIRNR" id="PIRNR000159"/>
    </source>
</evidence>
<dbReference type="SUPFAM" id="SSF54862">
    <property type="entry name" value="4Fe-4S ferredoxins"/>
    <property type="match status" value="1"/>
</dbReference>
<feature type="binding site" evidence="12">
    <location>
        <position position="812"/>
    </location>
    <ligand>
        <name>[4Fe-4S] cluster</name>
        <dbReference type="ChEBI" id="CHEBI:49883"/>
        <label>3</label>
    </ligand>
</feature>
<feature type="binding site" evidence="12">
    <location>
        <position position="756"/>
    </location>
    <ligand>
        <name>[4Fe-4S] cluster</name>
        <dbReference type="ChEBI" id="CHEBI:49883"/>
        <label>1</label>
    </ligand>
</feature>
<reference evidence="14" key="1">
    <citation type="journal article" date="2021" name="PeerJ">
        <title>Extensive microbial diversity within the chicken gut microbiome revealed by metagenomics and culture.</title>
        <authorList>
            <person name="Gilroy R."/>
            <person name="Ravi A."/>
            <person name="Getino M."/>
            <person name="Pursley I."/>
            <person name="Horton D.L."/>
            <person name="Alikhan N.F."/>
            <person name="Baker D."/>
            <person name="Gharbi K."/>
            <person name="Hall N."/>
            <person name="Watson M."/>
            <person name="Adriaenssens E.M."/>
            <person name="Foster-Nyarko E."/>
            <person name="Jarju S."/>
            <person name="Secka A."/>
            <person name="Antonio M."/>
            <person name="Oren A."/>
            <person name="Chaudhuri R.R."/>
            <person name="La Ragione R."/>
            <person name="Hildebrand F."/>
            <person name="Pallen M.J."/>
        </authorList>
    </citation>
    <scope>NUCLEOTIDE SEQUENCE</scope>
    <source>
        <strain evidence="14">CHK188-4685</strain>
    </source>
</reference>
<comment type="catalytic activity">
    <reaction evidence="9">
        <text>2 oxidized [2Fe-2S]-[ferredoxin] + pyruvate + CoA = 2 reduced [2Fe-2S]-[ferredoxin] + acetyl-CoA + CO2 + H(+)</text>
        <dbReference type="Rhea" id="RHEA:12765"/>
        <dbReference type="Rhea" id="RHEA-COMP:10000"/>
        <dbReference type="Rhea" id="RHEA-COMP:10001"/>
        <dbReference type="ChEBI" id="CHEBI:15361"/>
        <dbReference type="ChEBI" id="CHEBI:15378"/>
        <dbReference type="ChEBI" id="CHEBI:16526"/>
        <dbReference type="ChEBI" id="CHEBI:33737"/>
        <dbReference type="ChEBI" id="CHEBI:33738"/>
        <dbReference type="ChEBI" id="CHEBI:57287"/>
        <dbReference type="ChEBI" id="CHEBI:57288"/>
        <dbReference type="EC" id="1.2.7.1"/>
    </reaction>
</comment>
<dbReference type="PIRSF" id="PIRSF000159">
    <property type="entry name" value="NifJ"/>
    <property type="match status" value="1"/>
</dbReference>
<dbReference type="SUPFAM" id="SSF52518">
    <property type="entry name" value="Thiamin diphosphate-binding fold (THDP-binding)"/>
    <property type="match status" value="2"/>
</dbReference>
<feature type="binding site" evidence="12">
    <location>
        <position position="690"/>
    </location>
    <ligand>
        <name>[4Fe-4S] cluster</name>
        <dbReference type="ChEBI" id="CHEBI:49883"/>
        <label>1</label>
    </ligand>
</feature>
<dbReference type="Gene3D" id="3.30.70.20">
    <property type="match status" value="1"/>
</dbReference>
<feature type="binding site" evidence="12">
    <location>
        <position position="1076"/>
    </location>
    <ligand>
        <name>[4Fe-4S] cluster</name>
        <dbReference type="ChEBI" id="CHEBI:49883"/>
        <label>3</label>
    </ligand>
</feature>
<evidence type="ECO:0000256" key="6">
    <source>
        <dbReference type="ARBA" id="ARBA00023002"/>
    </source>
</evidence>
<evidence type="ECO:0000256" key="5">
    <source>
        <dbReference type="ARBA" id="ARBA00022982"/>
    </source>
</evidence>
<keyword evidence="8 12" id="KW-0411">Iron-sulfur</keyword>
<comment type="caution">
    <text evidence="14">The sequence shown here is derived from an EMBL/GenBank/DDBJ whole genome shotgun (WGS) entry which is preliminary data.</text>
</comment>
<dbReference type="Gene3D" id="3.40.50.920">
    <property type="match status" value="1"/>
</dbReference>
<dbReference type="GO" id="GO:0006979">
    <property type="term" value="P:response to oxidative stress"/>
    <property type="evidence" value="ECO:0007669"/>
    <property type="project" value="TreeGrafter"/>
</dbReference>
<feature type="binding site" evidence="10">
    <location>
        <begin position="967"/>
        <end position="970"/>
    </location>
    <ligand>
        <name>thiamine diphosphate</name>
        <dbReference type="ChEBI" id="CHEBI:58937"/>
    </ligand>
</feature>
<dbReference type="Gene3D" id="3.40.50.970">
    <property type="match status" value="2"/>
</dbReference>
<evidence type="ECO:0000256" key="4">
    <source>
        <dbReference type="ARBA" id="ARBA00022723"/>
    </source>
</evidence>
<dbReference type="InterPro" id="IPR033412">
    <property type="entry name" value="PFOR_II"/>
</dbReference>
<proteinExistence type="inferred from homology"/>
<dbReference type="Gene3D" id="3.40.920.10">
    <property type="entry name" value="Pyruvate-ferredoxin oxidoreductase, PFOR, domain III"/>
    <property type="match status" value="1"/>
</dbReference>
<dbReference type="FunFam" id="3.40.50.920:FF:000007">
    <property type="entry name" value="Pyruvate:ferredoxin (Flavodoxin) oxidoreductase"/>
    <property type="match status" value="1"/>
</dbReference>
<evidence type="ECO:0000256" key="8">
    <source>
        <dbReference type="ARBA" id="ARBA00023014"/>
    </source>
</evidence>
<dbReference type="InterPro" id="IPR019752">
    <property type="entry name" value="Pyrv/ketoisovalerate_OxRed_cat"/>
</dbReference>
<dbReference type="GO" id="GO:0051539">
    <property type="term" value="F:4 iron, 4 sulfur cluster binding"/>
    <property type="evidence" value="ECO:0007669"/>
    <property type="project" value="UniProtKB-KW"/>
</dbReference>